<evidence type="ECO:0000256" key="1">
    <source>
        <dbReference type="SAM" id="Phobius"/>
    </source>
</evidence>
<keyword evidence="1" id="KW-0812">Transmembrane</keyword>
<keyword evidence="4" id="KW-1185">Reference proteome</keyword>
<dbReference type="VEuPathDB" id="TriTrypDB:TEOVI_000107000"/>
<evidence type="ECO:0000313" key="3">
    <source>
        <dbReference type="EMBL" id="SCU69504.1"/>
    </source>
</evidence>
<gene>
    <name evidence="3" type="ORF">TEOVI_000107000</name>
</gene>
<feature type="transmembrane region" description="Helical" evidence="1">
    <location>
        <begin position="30"/>
        <end position="49"/>
    </location>
</feature>
<evidence type="ECO:0008006" key="5">
    <source>
        <dbReference type="Google" id="ProtNLM"/>
    </source>
</evidence>
<reference evidence="3" key="1">
    <citation type="submission" date="2016-09" db="EMBL/GenBank/DDBJ databases">
        <authorList>
            <person name="Hebert L."/>
            <person name="Moumen B."/>
        </authorList>
    </citation>
    <scope>NUCLEOTIDE SEQUENCE [LARGE SCALE GENOMIC DNA]</scope>
    <source>
        <strain evidence="3">OVI</strain>
    </source>
</reference>
<accession>A0A1G4IBD5</accession>
<keyword evidence="2" id="KW-0732">Signal</keyword>
<evidence type="ECO:0000256" key="2">
    <source>
        <dbReference type="SAM" id="SignalP"/>
    </source>
</evidence>
<name>A0A1G4IBD5_TRYEQ</name>
<feature type="signal peptide" evidence="2">
    <location>
        <begin position="1"/>
        <end position="20"/>
    </location>
</feature>
<comment type="caution">
    <text evidence="3">The sequence shown here is derived from an EMBL/GenBank/DDBJ whole genome shotgun (WGS) entry which is preliminary data.</text>
</comment>
<proteinExistence type="predicted"/>
<dbReference type="Proteomes" id="UP000195570">
    <property type="component" value="Unassembled WGS sequence"/>
</dbReference>
<dbReference type="RefSeq" id="XP_067080469.1">
    <property type="nucleotide sequence ID" value="XM_067224368.1"/>
</dbReference>
<dbReference type="GeneID" id="92375010"/>
<feature type="chain" id="PRO_5009235356" description="Trypanosoma vivax" evidence="2">
    <location>
        <begin position="21"/>
        <end position="185"/>
    </location>
</feature>
<sequence length="185" mass="18999">MCIACCSSIFFTIVVGWVAAGPPTFSSIFAAAASAAVSLAVFIVVFSRLASIVFVAPDSSAASRFCCSVCAQLALLYRLSSCTASYKSPSSWLALALPPAAMSVIPLIVMLDGVAEAAVVTVISPPAKECPAADWKTSVAALAALPLWKSLHVAAALLLLASPWLTCAKPLSVKSVLLYSALFGV</sequence>
<organism evidence="3 4">
    <name type="scientific">Trypanosoma equiperdum</name>
    <dbReference type="NCBI Taxonomy" id="5694"/>
    <lineage>
        <taxon>Eukaryota</taxon>
        <taxon>Discoba</taxon>
        <taxon>Euglenozoa</taxon>
        <taxon>Kinetoplastea</taxon>
        <taxon>Metakinetoplastina</taxon>
        <taxon>Trypanosomatida</taxon>
        <taxon>Trypanosomatidae</taxon>
        <taxon>Trypanosoma</taxon>
    </lineage>
</organism>
<protein>
    <recommendedName>
        <fullName evidence="5">Trypanosoma vivax</fullName>
    </recommendedName>
</protein>
<evidence type="ECO:0000313" key="4">
    <source>
        <dbReference type="Proteomes" id="UP000195570"/>
    </source>
</evidence>
<dbReference type="AlphaFoldDB" id="A0A1G4IBD5"/>
<keyword evidence="1" id="KW-1133">Transmembrane helix</keyword>
<dbReference type="EMBL" id="CZPT02001223">
    <property type="protein sequence ID" value="SCU69504.1"/>
    <property type="molecule type" value="Genomic_DNA"/>
</dbReference>
<keyword evidence="1" id="KW-0472">Membrane</keyword>